<proteinExistence type="predicted"/>
<gene>
    <name evidence="2" type="ORF">Asi02nite_26250</name>
</gene>
<dbReference type="RefSeq" id="WP_203712886.1">
    <property type="nucleotide sequence ID" value="NZ_BONE01000018.1"/>
</dbReference>
<name>A0ABQ4CPD0_9ACTN</name>
<keyword evidence="3" id="KW-1185">Reference proteome</keyword>
<comment type="caution">
    <text evidence="2">The sequence shown here is derived from an EMBL/GenBank/DDBJ whole genome shotgun (WGS) entry which is preliminary data.</text>
</comment>
<accession>A0ABQ4CPD0</accession>
<feature type="region of interest" description="Disordered" evidence="1">
    <location>
        <begin position="83"/>
        <end position="109"/>
    </location>
</feature>
<dbReference type="Proteomes" id="UP000604117">
    <property type="component" value="Unassembled WGS sequence"/>
</dbReference>
<reference evidence="2 3" key="1">
    <citation type="submission" date="2021-01" db="EMBL/GenBank/DDBJ databases">
        <title>Whole genome shotgun sequence of Asanoa siamensis NBRC 107932.</title>
        <authorList>
            <person name="Komaki H."/>
            <person name="Tamura T."/>
        </authorList>
    </citation>
    <scope>NUCLEOTIDE SEQUENCE [LARGE SCALE GENOMIC DNA]</scope>
    <source>
        <strain evidence="2 3">NBRC 107932</strain>
    </source>
</reference>
<feature type="compositionally biased region" description="Low complexity" evidence="1">
    <location>
        <begin position="96"/>
        <end position="106"/>
    </location>
</feature>
<feature type="compositionally biased region" description="Basic and acidic residues" evidence="1">
    <location>
        <begin position="83"/>
        <end position="95"/>
    </location>
</feature>
<dbReference type="EMBL" id="BONE01000018">
    <property type="protein sequence ID" value="GIF73107.1"/>
    <property type="molecule type" value="Genomic_DNA"/>
</dbReference>
<organism evidence="2 3">
    <name type="scientific">Asanoa siamensis</name>
    <dbReference type="NCBI Taxonomy" id="926357"/>
    <lineage>
        <taxon>Bacteria</taxon>
        <taxon>Bacillati</taxon>
        <taxon>Actinomycetota</taxon>
        <taxon>Actinomycetes</taxon>
        <taxon>Micromonosporales</taxon>
        <taxon>Micromonosporaceae</taxon>
        <taxon>Asanoa</taxon>
    </lineage>
</organism>
<protein>
    <submittedName>
        <fullName evidence="2">Uncharacterized protein</fullName>
    </submittedName>
</protein>
<evidence type="ECO:0000256" key="1">
    <source>
        <dbReference type="SAM" id="MobiDB-lite"/>
    </source>
</evidence>
<evidence type="ECO:0000313" key="3">
    <source>
        <dbReference type="Proteomes" id="UP000604117"/>
    </source>
</evidence>
<evidence type="ECO:0000313" key="2">
    <source>
        <dbReference type="EMBL" id="GIF73107.1"/>
    </source>
</evidence>
<sequence length="136" mass="15303">MAADEQRQVRPADISDTYWQVPVSDYVPQGDAPERSIVDEPRRRLELVWDSAVKTLHADARHPDPDAETARRLREFTNLVEARKAERAEERRATEAETQAAAATAENPPSAGDIMLRIAHALMPATLVQRLLPERN</sequence>